<evidence type="ECO:0000256" key="5">
    <source>
        <dbReference type="RuleBase" id="RU003653"/>
    </source>
</evidence>
<keyword evidence="2 5" id="KW-0645">Protease</keyword>
<dbReference type="EC" id="3.4.11.18" evidence="5"/>
<dbReference type="GO" id="GO:0006508">
    <property type="term" value="P:proteolysis"/>
    <property type="evidence" value="ECO:0007669"/>
    <property type="project" value="UniProtKB-KW"/>
</dbReference>
<dbReference type="PANTHER" id="PTHR43330">
    <property type="entry name" value="METHIONINE AMINOPEPTIDASE"/>
    <property type="match status" value="1"/>
</dbReference>
<evidence type="ECO:0000313" key="8">
    <source>
        <dbReference type="EMBL" id="KAL3308683.1"/>
    </source>
</evidence>
<name>A0ABD2PNN6_9PLAT</name>
<protein>
    <recommendedName>
        <fullName evidence="5">Methionine aminopeptidase</fullName>
        <ecNumber evidence="5">3.4.11.18</ecNumber>
    </recommendedName>
</protein>
<comment type="caution">
    <text evidence="8">The sequence shown here is derived from an EMBL/GenBank/DDBJ whole genome shotgun (WGS) entry which is preliminary data.</text>
</comment>
<evidence type="ECO:0000259" key="7">
    <source>
        <dbReference type="Pfam" id="PF00557"/>
    </source>
</evidence>
<comment type="catalytic activity">
    <reaction evidence="5">
        <text>Release of N-terminal amino acids, preferentially methionine, from peptides and arylamides.</text>
        <dbReference type="EC" id="3.4.11.18"/>
    </reaction>
</comment>
<keyword evidence="1 5" id="KW-0031">Aminopeptidase</keyword>
<comment type="similarity">
    <text evidence="5">Belongs to the peptidase M24A family.</text>
</comment>
<evidence type="ECO:0000256" key="4">
    <source>
        <dbReference type="ARBA" id="ARBA00022801"/>
    </source>
</evidence>
<feature type="region of interest" description="Disordered" evidence="6">
    <location>
        <begin position="1"/>
        <end position="20"/>
    </location>
</feature>
<evidence type="ECO:0000256" key="2">
    <source>
        <dbReference type="ARBA" id="ARBA00022670"/>
    </source>
</evidence>
<evidence type="ECO:0000256" key="6">
    <source>
        <dbReference type="SAM" id="MobiDB-lite"/>
    </source>
</evidence>
<proteinExistence type="inferred from homology"/>
<feature type="domain" description="Peptidase M24" evidence="7">
    <location>
        <begin position="64"/>
        <end position="235"/>
    </location>
</feature>
<comment type="function">
    <text evidence="5">Cotranslationally removes the N-terminal methionine from nascent proteins. The N-terminal methionine is often cleaved when the second residue in the primary sequence is small and uncharged (Met-Ala-, Cys, Gly, Pro, Ser, Thr, or Val).</text>
</comment>
<dbReference type="Proteomes" id="UP001626550">
    <property type="component" value="Unassembled WGS sequence"/>
</dbReference>
<reference evidence="8 9" key="1">
    <citation type="submission" date="2024-11" db="EMBL/GenBank/DDBJ databases">
        <title>Adaptive evolution of stress response genes in parasites aligns with host niche diversity.</title>
        <authorList>
            <person name="Hahn C."/>
            <person name="Resl P."/>
        </authorList>
    </citation>
    <scope>NUCLEOTIDE SEQUENCE [LARGE SCALE GENOMIC DNA]</scope>
    <source>
        <strain evidence="8">EGGRZ-B1_66</strain>
        <tissue evidence="8">Body</tissue>
    </source>
</reference>
<keyword evidence="4" id="KW-0378">Hydrolase</keyword>
<dbReference type="PRINTS" id="PR00599">
    <property type="entry name" value="MAPEPTIDASE"/>
</dbReference>
<evidence type="ECO:0000313" key="9">
    <source>
        <dbReference type="Proteomes" id="UP001626550"/>
    </source>
</evidence>
<organism evidence="8 9">
    <name type="scientific">Cichlidogyrus casuarinus</name>
    <dbReference type="NCBI Taxonomy" id="1844966"/>
    <lineage>
        <taxon>Eukaryota</taxon>
        <taxon>Metazoa</taxon>
        <taxon>Spiralia</taxon>
        <taxon>Lophotrochozoa</taxon>
        <taxon>Platyhelminthes</taxon>
        <taxon>Monogenea</taxon>
        <taxon>Monopisthocotylea</taxon>
        <taxon>Dactylogyridea</taxon>
        <taxon>Ancyrocephalidae</taxon>
        <taxon>Cichlidogyrus</taxon>
    </lineage>
</organism>
<evidence type="ECO:0000256" key="1">
    <source>
        <dbReference type="ARBA" id="ARBA00022438"/>
    </source>
</evidence>
<comment type="cofactor">
    <cofactor evidence="5">
        <name>Co(2+)</name>
        <dbReference type="ChEBI" id="CHEBI:48828"/>
    </cofactor>
    <cofactor evidence="5">
        <name>Zn(2+)</name>
        <dbReference type="ChEBI" id="CHEBI:29105"/>
    </cofactor>
    <cofactor evidence="5">
        <name>Mn(2+)</name>
        <dbReference type="ChEBI" id="CHEBI:29035"/>
    </cofactor>
    <cofactor evidence="5">
        <name>Fe(2+)</name>
        <dbReference type="ChEBI" id="CHEBI:29033"/>
    </cofactor>
    <text evidence="5">Binds 2 divalent metal cations per subunit. Has a high-affinity and a low affinity metal-binding site. The true nature of the physiological cofactor is under debate. The enzyme is active with cobalt, zinc, manganese or divalent iron ions.</text>
</comment>
<dbReference type="PROSITE" id="PS00680">
    <property type="entry name" value="MAP_1"/>
    <property type="match status" value="1"/>
</dbReference>
<dbReference type="Gene3D" id="3.90.230.10">
    <property type="entry name" value="Creatinase/methionine aminopeptidase superfamily"/>
    <property type="match status" value="2"/>
</dbReference>
<dbReference type="GO" id="GO:0004239">
    <property type="term" value="F:initiator methionyl aminopeptidase activity"/>
    <property type="evidence" value="ECO:0007669"/>
    <property type="project" value="UniProtKB-EC"/>
</dbReference>
<keyword evidence="3 5" id="KW-0479">Metal-binding</keyword>
<evidence type="ECO:0000256" key="3">
    <source>
        <dbReference type="ARBA" id="ARBA00022723"/>
    </source>
</evidence>
<dbReference type="InterPro" id="IPR002467">
    <property type="entry name" value="Pept_M24A_MAP1"/>
</dbReference>
<dbReference type="PANTHER" id="PTHR43330:SF7">
    <property type="entry name" value="METHIONINE AMINOPEPTIDASE 1"/>
    <property type="match status" value="1"/>
</dbReference>
<dbReference type="Pfam" id="PF00557">
    <property type="entry name" value="Peptidase_M24"/>
    <property type="match status" value="1"/>
</dbReference>
<dbReference type="GO" id="GO:0046872">
    <property type="term" value="F:metal ion binding"/>
    <property type="evidence" value="ECO:0007669"/>
    <property type="project" value="UniProtKB-KW"/>
</dbReference>
<dbReference type="NCBIfam" id="TIGR00500">
    <property type="entry name" value="met_pdase_I"/>
    <property type="match status" value="1"/>
</dbReference>
<dbReference type="InterPro" id="IPR036005">
    <property type="entry name" value="Creatinase/aminopeptidase-like"/>
</dbReference>
<dbReference type="InterPro" id="IPR001714">
    <property type="entry name" value="Pept_M24_MAP"/>
</dbReference>
<keyword evidence="9" id="KW-1185">Reference proteome</keyword>
<gene>
    <name evidence="8" type="primary">METAP1</name>
    <name evidence="8" type="ORF">Ciccas_012783</name>
</gene>
<dbReference type="SUPFAM" id="SSF55920">
    <property type="entry name" value="Creatinase/aminopeptidase"/>
    <property type="match status" value="1"/>
</dbReference>
<dbReference type="EMBL" id="JBJKFK010004872">
    <property type="protein sequence ID" value="KAL3308683.1"/>
    <property type="molecule type" value="Genomic_DNA"/>
</dbReference>
<accession>A0ABD2PNN6</accession>
<dbReference type="InterPro" id="IPR000994">
    <property type="entry name" value="Pept_M24"/>
</dbReference>
<dbReference type="AlphaFoldDB" id="A0ABD2PNN6"/>
<sequence>MQNFNYTGPLRPAEKTPMRRVPKSIERPEYADSGIAHTEQRMRNPNEIKELNEEEIQGMERTCKFTVRSVNEIICHGIPDKRSLEEGDILNIDITTFHGGYHGDLNETIFIGRPSEEDIRLVRCAYDCLAYAIDEVKPNTPYRQFGSYISNRAKVDQFSVVRTYCGHGVHNLFHCSPNVPHYANNKAVGLVKPGHSFTIEPMINVGSWKDVTWPDKWTSATVDGKKSAQFEHTMLAVAKRPETKIEQDKMPFIRILTKRECDTSPGLAEAISKLHINDQKHFEWYGRPHFVDQLFELGFNLETTLKPIPEM</sequence>